<evidence type="ECO:0000313" key="2">
    <source>
        <dbReference type="EMBL" id="MBM7085242.1"/>
    </source>
</evidence>
<dbReference type="Pfam" id="PF02036">
    <property type="entry name" value="SCP2"/>
    <property type="match status" value="1"/>
</dbReference>
<accession>A0ABS2JFF2</accession>
<evidence type="ECO:0000259" key="1">
    <source>
        <dbReference type="Pfam" id="PF02036"/>
    </source>
</evidence>
<comment type="caution">
    <text evidence="2">The sequence shown here is derived from an EMBL/GenBank/DDBJ whole genome shotgun (WGS) entry which is preliminary data.</text>
</comment>
<dbReference type="Proteomes" id="UP000809587">
    <property type="component" value="Unassembled WGS sequence"/>
</dbReference>
<keyword evidence="3" id="KW-1185">Reference proteome</keyword>
<dbReference type="InterPro" id="IPR036527">
    <property type="entry name" value="SCP2_sterol-bd_dom_sf"/>
</dbReference>
<proteinExistence type="predicted"/>
<feature type="domain" description="SCP2" evidence="1">
    <location>
        <begin position="55"/>
        <end position="144"/>
    </location>
</feature>
<dbReference type="EMBL" id="JAFEUO010000006">
    <property type="protein sequence ID" value="MBM7085242.1"/>
    <property type="molecule type" value="Genomic_DNA"/>
</dbReference>
<gene>
    <name evidence="2" type="ORF">JQN84_22220</name>
</gene>
<name>A0ABS2JFF2_9ACTN</name>
<reference evidence="2 3" key="1">
    <citation type="submission" date="2021-02" db="EMBL/GenBank/DDBJ databases">
        <authorList>
            <person name="Lee D.-H."/>
        </authorList>
    </citation>
    <scope>NUCLEOTIDE SEQUENCE [LARGE SCALE GENOMIC DNA]</scope>
    <source>
        <strain evidence="2 3">MMS20-R2-29</strain>
    </source>
</reference>
<organism evidence="2 3">
    <name type="scientific">Micromonospora humidisoli</name>
    <dbReference type="NCBI Taxonomy" id="2807622"/>
    <lineage>
        <taxon>Bacteria</taxon>
        <taxon>Bacillati</taxon>
        <taxon>Actinomycetota</taxon>
        <taxon>Actinomycetes</taxon>
        <taxon>Micromonosporales</taxon>
        <taxon>Micromonosporaceae</taxon>
        <taxon>Micromonospora</taxon>
    </lineage>
</organism>
<dbReference type="SUPFAM" id="SSF55718">
    <property type="entry name" value="SCP-like"/>
    <property type="match status" value="1"/>
</dbReference>
<sequence length="148" mass="16499">MFADADPALMEPRDFARLVTATPVDELRRVMGGPHRRTILDGIFVRMPTLFRADRAGSTEAVLHWSVGDRREGTVDTYEMVIAGGECVLSERPDREPRLTLTLSDIDFLKLVSSNANPVTMFVLGRMKAKGDRGLAMRIPTLFDIPKP</sequence>
<protein>
    <submittedName>
        <fullName evidence="2">SCP2 sterol-binding domain-containing protein</fullName>
    </submittedName>
</protein>
<dbReference type="InterPro" id="IPR003033">
    <property type="entry name" value="SCP2_sterol-bd_dom"/>
</dbReference>
<dbReference type="Gene3D" id="3.30.1050.10">
    <property type="entry name" value="SCP2 sterol-binding domain"/>
    <property type="match status" value="1"/>
</dbReference>
<dbReference type="RefSeq" id="WP_204960460.1">
    <property type="nucleotide sequence ID" value="NZ_JAFEUO010000006.1"/>
</dbReference>
<evidence type="ECO:0000313" key="3">
    <source>
        <dbReference type="Proteomes" id="UP000809587"/>
    </source>
</evidence>